<evidence type="ECO:0008006" key="4">
    <source>
        <dbReference type="Google" id="ProtNLM"/>
    </source>
</evidence>
<dbReference type="Proteomes" id="UP000326396">
    <property type="component" value="Linkage Group LG7"/>
</dbReference>
<feature type="signal peptide" evidence="1">
    <location>
        <begin position="1"/>
        <end position="37"/>
    </location>
</feature>
<reference evidence="2 3" key="1">
    <citation type="submission" date="2019-05" db="EMBL/GenBank/DDBJ databases">
        <title>Mikania micrantha, genome provides insights into the molecular mechanism of rapid growth.</title>
        <authorList>
            <person name="Liu B."/>
        </authorList>
    </citation>
    <scope>NUCLEOTIDE SEQUENCE [LARGE SCALE GENOMIC DNA]</scope>
    <source>
        <strain evidence="2">NLD-2019</strain>
        <tissue evidence="2">Leaf</tissue>
    </source>
</reference>
<feature type="chain" id="PRO_5024356994" description="DUF538 domain-containing protein" evidence="1">
    <location>
        <begin position="38"/>
        <end position="169"/>
    </location>
</feature>
<dbReference type="SUPFAM" id="SSF141562">
    <property type="entry name" value="At5g01610-like"/>
    <property type="match status" value="1"/>
</dbReference>
<organism evidence="2 3">
    <name type="scientific">Mikania micrantha</name>
    <name type="common">bitter vine</name>
    <dbReference type="NCBI Taxonomy" id="192012"/>
    <lineage>
        <taxon>Eukaryota</taxon>
        <taxon>Viridiplantae</taxon>
        <taxon>Streptophyta</taxon>
        <taxon>Embryophyta</taxon>
        <taxon>Tracheophyta</taxon>
        <taxon>Spermatophyta</taxon>
        <taxon>Magnoliopsida</taxon>
        <taxon>eudicotyledons</taxon>
        <taxon>Gunneridae</taxon>
        <taxon>Pentapetalae</taxon>
        <taxon>asterids</taxon>
        <taxon>campanulids</taxon>
        <taxon>Asterales</taxon>
        <taxon>Asteraceae</taxon>
        <taxon>Asteroideae</taxon>
        <taxon>Heliantheae alliance</taxon>
        <taxon>Eupatorieae</taxon>
        <taxon>Mikania</taxon>
    </lineage>
</organism>
<evidence type="ECO:0000313" key="2">
    <source>
        <dbReference type="EMBL" id="KAD3068679.1"/>
    </source>
</evidence>
<gene>
    <name evidence="2" type="ORF">E3N88_36559</name>
</gene>
<dbReference type="InterPro" id="IPR036758">
    <property type="entry name" value="At5g01610-like"/>
</dbReference>
<proteinExistence type="predicted"/>
<dbReference type="PANTHER" id="PTHR31676">
    <property type="entry name" value="T31J12.3 PROTEIN-RELATED"/>
    <property type="match status" value="1"/>
</dbReference>
<dbReference type="PANTHER" id="PTHR31676:SF196">
    <property type="entry name" value="DUF538 FAMILY PROTEIN"/>
    <property type="match status" value="1"/>
</dbReference>
<name>A0A5N6M431_9ASTR</name>
<protein>
    <recommendedName>
        <fullName evidence="4">DUF538 domain-containing protein</fullName>
    </recommendedName>
</protein>
<comment type="caution">
    <text evidence="2">The sequence shown here is derived from an EMBL/GenBank/DDBJ whole genome shotgun (WGS) entry which is preliminary data.</text>
</comment>
<keyword evidence="3" id="KW-1185">Reference proteome</keyword>
<dbReference type="Pfam" id="PF04398">
    <property type="entry name" value="DUF538"/>
    <property type="match status" value="1"/>
</dbReference>
<evidence type="ECO:0000256" key="1">
    <source>
        <dbReference type="SAM" id="SignalP"/>
    </source>
</evidence>
<dbReference type="Gene3D" id="2.30.240.10">
    <property type="entry name" value="At5g01610-like"/>
    <property type="match status" value="1"/>
</dbReference>
<dbReference type="OrthoDB" id="1897482at2759"/>
<accession>A0A5N6M431</accession>
<dbReference type="EMBL" id="SZYD01000017">
    <property type="protein sequence ID" value="KAD3068679.1"/>
    <property type="molecule type" value="Genomic_DNA"/>
</dbReference>
<evidence type="ECO:0000313" key="3">
    <source>
        <dbReference type="Proteomes" id="UP000326396"/>
    </source>
</evidence>
<dbReference type="AlphaFoldDB" id="A0A5N6M431"/>
<sequence>MRSDLLRRTAGSSPPATRTLFLPSLLLVFHLISSTSGDTPTAYDELLEYDFPVGLLPKGVTGYELNKNTGEFKAFLRETCSFKIQGYDIKYKSTISGVIERGRLKNLKGINVKILVVWLNIVEVSRHGDQIDFSVGIMSAGFGIGNFLESPQCGCGFDCNDLVLGDSSY</sequence>
<keyword evidence="1" id="KW-0732">Signal</keyword>
<dbReference type="InterPro" id="IPR007493">
    <property type="entry name" value="DUF538"/>
</dbReference>